<name>A0A937K505_9CLOT</name>
<organism evidence="1 2">
    <name type="scientific">Clostridium paridis</name>
    <dbReference type="NCBI Taxonomy" id="2803863"/>
    <lineage>
        <taxon>Bacteria</taxon>
        <taxon>Bacillati</taxon>
        <taxon>Bacillota</taxon>
        <taxon>Clostridia</taxon>
        <taxon>Eubacteriales</taxon>
        <taxon>Clostridiaceae</taxon>
        <taxon>Clostridium</taxon>
    </lineage>
</organism>
<dbReference type="RefSeq" id="WP_202767815.1">
    <property type="nucleotide sequence ID" value="NZ_JAESWA010000022.1"/>
</dbReference>
<proteinExistence type="predicted"/>
<sequence>MSLFLGKIHYWLFNKITWFEGIEEEIQNMLENKGYKVDDWIADIYNKYGEPTEKKPLEDMIDTSNIHGWLQEKITSAESRQAALITKGVKEIGDSFLESVKEIYIEKGKKNADEYLNEGNSIESPAEAFTAVNNFILDGMPCDRVNEIVENSEEHIVWQSTMDIHGQYWNVVGGNVNSFYELRDEWIKAFVENLRVDYKFNKISEDTREISL</sequence>
<accession>A0A937K505</accession>
<dbReference type="Proteomes" id="UP000623681">
    <property type="component" value="Unassembled WGS sequence"/>
</dbReference>
<reference evidence="1" key="1">
    <citation type="submission" date="2021-01" db="EMBL/GenBank/DDBJ databases">
        <title>Genome public.</title>
        <authorList>
            <person name="Liu C."/>
            <person name="Sun Q."/>
        </authorList>
    </citation>
    <scope>NUCLEOTIDE SEQUENCE</scope>
    <source>
        <strain evidence="1">YIM B02565</strain>
    </source>
</reference>
<gene>
    <name evidence="1" type="ORF">JK634_11620</name>
</gene>
<dbReference type="EMBL" id="JAESWA010000022">
    <property type="protein sequence ID" value="MBL4932459.1"/>
    <property type="molecule type" value="Genomic_DNA"/>
</dbReference>
<comment type="caution">
    <text evidence="1">The sequence shown here is derived from an EMBL/GenBank/DDBJ whole genome shotgun (WGS) entry which is preliminary data.</text>
</comment>
<evidence type="ECO:0000313" key="1">
    <source>
        <dbReference type="EMBL" id="MBL4932459.1"/>
    </source>
</evidence>
<protein>
    <submittedName>
        <fullName evidence="1">Uncharacterized protein</fullName>
    </submittedName>
</protein>
<dbReference type="AlphaFoldDB" id="A0A937K505"/>
<evidence type="ECO:0000313" key="2">
    <source>
        <dbReference type="Proteomes" id="UP000623681"/>
    </source>
</evidence>
<keyword evidence="2" id="KW-1185">Reference proteome</keyword>